<proteinExistence type="predicted"/>
<reference evidence="1 2" key="1">
    <citation type="submission" date="2020-03" db="EMBL/GenBank/DDBJ databases">
        <title>Genomic Encyclopedia of Type Strains, Phase IV (KMG-IV): sequencing the most valuable type-strain genomes for metagenomic binning, comparative biology and taxonomic classification.</title>
        <authorList>
            <person name="Goeker M."/>
        </authorList>
    </citation>
    <scope>NUCLEOTIDE SEQUENCE [LARGE SCALE GENOMIC DNA]</scope>
    <source>
        <strain evidence="1 2">DSM 19867</strain>
    </source>
</reference>
<dbReference type="RefSeq" id="WP_167084533.1">
    <property type="nucleotide sequence ID" value="NZ_BAAADC010000001.1"/>
</dbReference>
<gene>
    <name evidence="1" type="ORF">FHS83_003505</name>
</gene>
<accession>A0A846N555</accession>
<sequence length="432" mass="48343">MPEGPKLLESVPVERIFLWLGNPRHNSVEAEAAAIARLCDKELVYPLARDIAKIGLNPLERFALVPIGKARIGGATTNYTTAEGNRRICALKLLNDPELAPANLRKSFEKLAEKSNVPSMVSAAVFPDFESFRMWLDRIHNGLQGGIGRKDWNAEQKQRFDGGSKNKVAQALLDYAETEKFLTAEERAGKLTTVQRFVGNSVFREVIGIDQENPDSLGRTRPKKEFDVLVKRFIRDLVEGEDVNSRMNRKEIIDYARPLNTLPGVSSSRVETEILLESDSDKPKKFRLKKPKTPEKATRVRYEETIYRALKSLGNEKLLSLYHSICAIELDLHTPIVAIGTWSFFETLTACAGRNDDTSIDGYFSKNKLASYGITGDTLSLRSALVRVREYGNTTKHHRIAALFNGDQLNNDIVSLKPVILKCIEEAAAKSP</sequence>
<name>A0A846N555_9PROT</name>
<evidence type="ECO:0000313" key="2">
    <source>
        <dbReference type="Proteomes" id="UP000570514"/>
    </source>
</evidence>
<evidence type="ECO:0000313" key="1">
    <source>
        <dbReference type="EMBL" id="NIK90187.1"/>
    </source>
</evidence>
<organism evidence="1 2">
    <name type="scientific">Rhizomicrobium palustre</name>
    <dbReference type="NCBI Taxonomy" id="189966"/>
    <lineage>
        <taxon>Bacteria</taxon>
        <taxon>Pseudomonadati</taxon>
        <taxon>Pseudomonadota</taxon>
        <taxon>Alphaproteobacteria</taxon>
        <taxon>Micropepsales</taxon>
        <taxon>Micropepsaceae</taxon>
        <taxon>Rhizomicrobium</taxon>
    </lineage>
</organism>
<dbReference type="AlphaFoldDB" id="A0A846N555"/>
<dbReference type="EMBL" id="JAASRM010000001">
    <property type="protein sequence ID" value="NIK90187.1"/>
    <property type="molecule type" value="Genomic_DNA"/>
</dbReference>
<comment type="caution">
    <text evidence="1">The sequence shown here is derived from an EMBL/GenBank/DDBJ whole genome shotgun (WGS) entry which is preliminary data.</text>
</comment>
<keyword evidence="2" id="KW-1185">Reference proteome</keyword>
<dbReference type="Proteomes" id="UP000570514">
    <property type="component" value="Unassembled WGS sequence"/>
</dbReference>
<protein>
    <submittedName>
        <fullName evidence="1">Uncharacterized protein</fullName>
    </submittedName>
</protein>